<organism evidence="4">
    <name type="scientific">Streptomyces sp. Tue6314</name>
    <dbReference type="NCBI Taxonomy" id="2602572"/>
    <lineage>
        <taxon>Bacteria</taxon>
        <taxon>Bacillati</taxon>
        <taxon>Actinomycetota</taxon>
        <taxon>Actinomycetes</taxon>
        <taxon>Kitasatosporales</taxon>
        <taxon>Streptomycetaceae</taxon>
        <taxon>Streptomyces</taxon>
    </lineage>
</organism>
<name>A0A5B9BQZ0_9ACTN</name>
<dbReference type="GO" id="GO:0008757">
    <property type="term" value="F:S-adenosylmethionine-dependent methyltransferase activity"/>
    <property type="evidence" value="ECO:0007669"/>
    <property type="project" value="TreeGrafter"/>
</dbReference>
<dbReference type="PANTHER" id="PTHR10509:SF14">
    <property type="entry name" value="CAFFEOYL-COA O-METHYLTRANSFERASE 3-RELATED"/>
    <property type="match status" value="1"/>
</dbReference>
<dbReference type="PANTHER" id="PTHR10509">
    <property type="entry name" value="O-METHYLTRANSFERASE-RELATED"/>
    <property type="match status" value="1"/>
</dbReference>
<dbReference type="CDD" id="cd02440">
    <property type="entry name" value="AdoMet_MTases"/>
    <property type="match status" value="1"/>
</dbReference>
<evidence type="ECO:0000256" key="2">
    <source>
        <dbReference type="ARBA" id="ARBA00022679"/>
    </source>
</evidence>
<dbReference type="GO" id="GO:0008171">
    <property type="term" value="F:O-methyltransferase activity"/>
    <property type="evidence" value="ECO:0007669"/>
    <property type="project" value="InterPro"/>
</dbReference>
<dbReference type="PROSITE" id="PS51682">
    <property type="entry name" value="SAM_OMT_I"/>
    <property type="match status" value="1"/>
</dbReference>
<keyword evidence="3" id="KW-0949">S-adenosyl-L-methionine</keyword>
<dbReference type="SUPFAM" id="SSF53335">
    <property type="entry name" value="S-adenosyl-L-methionine-dependent methyltransferases"/>
    <property type="match status" value="1"/>
</dbReference>
<reference evidence="4" key="1">
    <citation type="submission" date="2019-01" db="EMBL/GenBank/DDBJ databases">
        <title>Discovery of the Streptoketides by Direct Cloning and Rapid Heterologous Expression of a Cryptic PKS II Gene Cluster from Streptomyces sp. Tue6314.</title>
        <authorList>
            <person name="Qian Z."/>
            <person name="D'Agostino P.M."/>
            <person name="Bruhn T."/>
            <person name="Haslbeck M."/>
            <person name="Gulder T.A.M."/>
        </authorList>
    </citation>
    <scope>NUCLEOTIDE SEQUENCE</scope>
    <source>
        <strain evidence="4">Tue6314</strain>
    </source>
</reference>
<dbReference type="AlphaFoldDB" id="A0A5B9BQZ0"/>
<accession>A0A5B9BQZ0</accession>
<sequence length="224" mass="24056">MEFPADQPMRVQATQEVVDYVVASGIAPLPAHHELVARTEKETGDKAGMRIAPEQGALITLLARTVGARRAVEVGTFTGYSSLSIARALPADGHLLCCDTSEEWTRIARDGWESAGLAGLIELRLGPALETLRALPVDEDIDFSFVDADKTGYAAYFEELVVRTRPGGLIVFDNVLYGGRVLGDEPVTGNAAALREFNPALAADPRVDVVMLPLADGLTIARKR</sequence>
<proteinExistence type="predicted"/>
<dbReference type="Pfam" id="PF01596">
    <property type="entry name" value="Methyltransf_3"/>
    <property type="match status" value="1"/>
</dbReference>
<dbReference type="InterPro" id="IPR002935">
    <property type="entry name" value="SAM_O-MeTrfase"/>
</dbReference>
<evidence type="ECO:0000313" key="4">
    <source>
        <dbReference type="EMBL" id="QED90617.1"/>
    </source>
</evidence>
<keyword evidence="2 4" id="KW-0808">Transferase</keyword>
<dbReference type="GO" id="GO:0032259">
    <property type="term" value="P:methylation"/>
    <property type="evidence" value="ECO:0007669"/>
    <property type="project" value="UniProtKB-KW"/>
</dbReference>
<keyword evidence="1 4" id="KW-0489">Methyltransferase</keyword>
<dbReference type="Gene3D" id="3.40.50.150">
    <property type="entry name" value="Vaccinia Virus protein VP39"/>
    <property type="match status" value="1"/>
</dbReference>
<evidence type="ECO:0000256" key="3">
    <source>
        <dbReference type="ARBA" id="ARBA00022691"/>
    </source>
</evidence>
<dbReference type="InterPro" id="IPR029063">
    <property type="entry name" value="SAM-dependent_MTases_sf"/>
</dbReference>
<dbReference type="InterPro" id="IPR050362">
    <property type="entry name" value="Cation-dep_OMT"/>
</dbReference>
<dbReference type="EMBL" id="MK424349">
    <property type="protein sequence ID" value="QED90617.1"/>
    <property type="molecule type" value="Genomic_DNA"/>
</dbReference>
<protein>
    <submittedName>
        <fullName evidence="4">SAM-dependent methyltransferase</fullName>
    </submittedName>
</protein>
<evidence type="ECO:0000256" key="1">
    <source>
        <dbReference type="ARBA" id="ARBA00022603"/>
    </source>
</evidence>